<keyword evidence="7 10" id="KW-0238">DNA-binding</keyword>
<dbReference type="SUPFAM" id="SSF56349">
    <property type="entry name" value="DNA breaking-rejoining enzymes"/>
    <property type="match status" value="1"/>
</dbReference>
<dbReference type="InterPro" id="IPR023009">
    <property type="entry name" value="Tyrosine_recombinase_XerC/XerD"/>
</dbReference>
<dbReference type="PANTHER" id="PTHR30349">
    <property type="entry name" value="PHAGE INTEGRASE-RELATED"/>
    <property type="match status" value="1"/>
</dbReference>
<feature type="active site" evidence="10">
    <location>
        <position position="247"/>
    </location>
</feature>
<evidence type="ECO:0000259" key="11">
    <source>
        <dbReference type="PROSITE" id="PS51898"/>
    </source>
</evidence>
<accession>A0A0E3V763</accession>
<dbReference type="PROSITE" id="PS51898">
    <property type="entry name" value="TYR_RECOMBINASE"/>
    <property type="match status" value="1"/>
</dbReference>
<evidence type="ECO:0000256" key="10">
    <source>
        <dbReference type="HAMAP-Rule" id="MF_01808"/>
    </source>
</evidence>
<comment type="subcellular location">
    <subcellularLocation>
        <location evidence="1 10">Cytoplasm</location>
    </subcellularLocation>
</comment>
<name>A0A0E3V763_9BACT</name>
<feature type="domain" description="Tyr recombinase" evidence="11">
    <location>
        <begin position="108"/>
        <end position="292"/>
    </location>
</feature>
<dbReference type="InterPro" id="IPR044068">
    <property type="entry name" value="CB"/>
</dbReference>
<dbReference type="PATRIC" id="fig|1379870.5.peg.2107"/>
<keyword evidence="9 10" id="KW-0131">Cell cycle</keyword>
<dbReference type="STRING" id="1379870.SD10_09685"/>
<evidence type="ECO:0000313" key="13">
    <source>
        <dbReference type="EMBL" id="AKD55136.1"/>
    </source>
</evidence>
<dbReference type="Proteomes" id="UP000033054">
    <property type="component" value="Chromosome"/>
</dbReference>
<dbReference type="InterPro" id="IPR013762">
    <property type="entry name" value="Integrase-like_cat_sf"/>
</dbReference>
<protein>
    <recommendedName>
        <fullName evidence="10">Tyrosine recombinase XerC</fullName>
    </recommendedName>
</protein>
<comment type="similarity">
    <text evidence="2">Belongs to the 'phage' integrase family. XerD subfamily.</text>
</comment>
<dbReference type="KEGG" id="srd:SD10_09685"/>
<dbReference type="InterPro" id="IPR002104">
    <property type="entry name" value="Integrase_catalytic"/>
</dbReference>
<keyword evidence="4 10" id="KW-0132">Cell division</keyword>
<evidence type="ECO:0000256" key="8">
    <source>
        <dbReference type="ARBA" id="ARBA00023172"/>
    </source>
</evidence>
<dbReference type="SUPFAM" id="SSF47823">
    <property type="entry name" value="lambda integrase-like, N-terminal domain"/>
    <property type="match status" value="1"/>
</dbReference>
<evidence type="ECO:0000256" key="3">
    <source>
        <dbReference type="ARBA" id="ARBA00022490"/>
    </source>
</evidence>
<dbReference type="NCBIfam" id="NF001399">
    <property type="entry name" value="PRK00283.1"/>
    <property type="match status" value="1"/>
</dbReference>
<keyword evidence="6 10" id="KW-0229">DNA integration</keyword>
<comment type="similarity">
    <text evidence="10">Belongs to the 'phage' integrase family. XerC subfamily.</text>
</comment>
<dbReference type="EMBL" id="CP010429">
    <property type="protein sequence ID" value="AKD55136.1"/>
    <property type="molecule type" value="Genomic_DNA"/>
</dbReference>
<dbReference type="HOGENOM" id="CLU_027562_9_0_10"/>
<dbReference type="RefSeq" id="WP_046573620.1">
    <property type="nucleotide sequence ID" value="NZ_CP010429.1"/>
</dbReference>
<feature type="active site" description="O-(3'-phospho-DNA)-tyrosine intermediate" evidence="10">
    <location>
        <position position="279"/>
    </location>
</feature>
<dbReference type="GO" id="GO:0009037">
    <property type="term" value="F:tyrosine-based site-specific recombinase activity"/>
    <property type="evidence" value="ECO:0007669"/>
    <property type="project" value="UniProtKB-UniRule"/>
</dbReference>
<dbReference type="PANTHER" id="PTHR30349:SF81">
    <property type="entry name" value="TYROSINE RECOMBINASE XERC"/>
    <property type="match status" value="1"/>
</dbReference>
<proteinExistence type="inferred from homology"/>
<dbReference type="CDD" id="cd00798">
    <property type="entry name" value="INT_XerDC_C"/>
    <property type="match status" value="1"/>
</dbReference>
<dbReference type="InterPro" id="IPR050090">
    <property type="entry name" value="Tyrosine_recombinase_XerCD"/>
</dbReference>
<evidence type="ECO:0000256" key="4">
    <source>
        <dbReference type="ARBA" id="ARBA00022618"/>
    </source>
</evidence>
<evidence type="ECO:0000256" key="1">
    <source>
        <dbReference type="ARBA" id="ARBA00004496"/>
    </source>
</evidence>
<evidence type="ECO:0000256" key="6">
    <source>
        <dbReference type="ARBA" id="ARBA00022908"/>
    </source>
</evidence>
<feature type="active site" evidence="10">
    <location>
        <position position="244"/>
    </location>
</feature>
<organism evidence="13 14">
    <name type="scientific">Spirosoma radiotolerans</name>
    <dbReference type="NCBI Taxonomy" id="1379870"/>
    <lineage>
        <taxon>Bacteria</taxon>
        <taxon>Pseudomonadati</taxon>
        <taxon>Bacteroidota</taxon>
        <taxon>Cytophagia</taxon>
        <taxon>Cytophagales</taxon>
        <taxon>Cytophagaceae</taxon>
        <taxon>Spirosoma</taxon>
    </lineage>
</organism>
<dbReference type="Pfam" id="PF02899">
    <property type="entry name" value="Phage_int_SAM_1"/>
    <property type="match status" value="1"/>
</dbReference>
<dbReference type="HAMAP" id="MF_01808">
    <property type="entry name" value="Recomb_XerC_XerD"/>
    <property type="match status" value="1"/>
</dbReference>
<dbReference type="AlphaFoldDB" id="A0A0E3V763"/>
<reference evidence="13 14" key="1">
    <citation type="journal article" date="2014" name="Curr. Microbiol.">
        <title>Spirosoma radiotolerans sp. nov., a gamma-radiation-resistant bacterium isolated from gamma ray-irradiated soil.</title>
        <authorList>
            <person name="Lee J.J."/>
            <person name="Srinivasan S."/>
            <person name="Lim S."/>
            <person name="Joe M."/>
            <person name="Im S."/>
            <person name="Bae S.I."/>
            <person name="Park K.R."/>
            <person name="Han J.H."/>
            <person name="Park S.H."/>
            <person name="Joo B.M."/>
            <person name="Park S.J."/>
            <person name="Kim M.K."/>
        </authorList>
    </citation>
    <scope>NUCLEOTIDE SEQUENCE [LARGE SCALE GENOMIC DNA]</scope>
    <source>
        <strain evidence="13 14">DG5A</strain>
    </source>
</reference>
<evidence type="ECO:0000256" key="2">
    <source>
        <dbReference type="ARBA" id="ARBA00010450"/>
    </source>
</evidence>
<dbReference type="GO" id="GO:0003677">
    <property type="term" value="F:DNA binding"/>
    <property type="evidence" value="ECO:0007669"/>
    <property type="project" value="UniProtKB-UniRule"/>
</dbReference>
<dbReference type="InterPro" id="IPR004107">
    <property type="entry name" value="Integrase_SAM-like_N"/>
</dbReference>
<evidence type="ECO:0000259" key="12">
    <source>
        <dbReference type="PROSITE" id="PS51900"/>
    </source>
</evidence>
<dbReference type="Gene3D" id="1.10.443.10">
    <property type="entry name" value="Intergrase catalytic core"/>
    <property type="match status" value="1"/>
</dbReference>
<feature type="active site" evidence="10">
    <location>
        <position position="172"/>
    </location>
</feature>
<dbReference type="InterPro" id="IPR011010">
    <property type="entry name" value="DNA_brk_join_enz"/>
</dbReference>
<feature type="active site" evidence="10">
    <location>
        <position position="148"/>
    </location>
</feature>
<gene>
    <name evidence="10" type="primary">xerC</name>
    <name evidence="13" type="ORF">SD10_09685</name>
</gene>
<dbReference type="NCBIfam" id="TIGR02225">
    <property type="entry name" value="recomb_XerD"/>
    <property type="match status" value="1"/>
</dbReference>
<sequence length="309" mass="35400">MWQSYINAFKNYLKLERSLAENSVEAYLHDAEKLYEYILLTDPSRTPMQVTEKELVNFLMYLGELGLSAHSQARMLSGIKSFFKYLILENLLQHDPTQLLEAPKLGRKLPDTLSFPEIEAMLAAIDLSTPGGTRDRAMLEVLYSSGLRVSELLNLRLTNCYFQDGFVRVLGKGDKVRLVPIGQDAIHYTLVYVEHVRRKLDVQKGDEDTIFLNLRGKQLSRISVFTTIKKLATEAGIDKTISPHTFRHSFATHLIEGGADLRAVQQMLGHESITTTEIYTHLDRDYLQQTLREYHPRSRNRPTTRPDSN</sequence>
<keyword evidence="8 10" id="KW-0233">DNA recombination</keyword>
<dbReference type="OrthoDB" id="9801717at2"/>
<dbReference type="Gene3D" id="1.10.150.130">
    <property type="match status" value="1"/>
</dbReference>
<dbReference type="GO" id="GO:0051301">
    <property type="term" value="P:cell division"/>
    <property type="evidence" value="ECO:0007669"/>
    <property type="project" value="UniProtKB-KW"/>
</dbReference>
<evidence type="ECO:0000256" key="7">
    <source>
        <dbReference type="ARBA" id="ARBA00023125"/>
    </source>
</evidence>
<dbReference type="Pfam" id="PF00589">
    <property type="entry name" value="Phage_integrase"/>
    <property type="match status" value="1"/>
</dbReference>
<comment type="subunit">
    <text evidence="10">Forms a cyclic heterotetrameric complex composed of two molecules of XerC and two molecules of XerD.</text>
</comment>
<dbReference type="GO" id="GO:0006313">
    <property type="term" value="P:DNA transposition"/>
    <property type="evidence" value="ECO:0007669"/>
    <property type="project" value="UniProtKB-UniRule"/>
</dbReference>
<keyword evidence="5 10" id="KW-0159">Chromosome partition</keyword>
<comment type="function">
    <text evidence="10">Site-specific tyrosine recombinase, which acts by catalyzing the cutting and rejoining of the recombining DNA molecules. The XerC-XerD complex is essential to convert dimers of the bacterial chromosome into monomers to permit their segregation at cell division. It also contributes to the segregational stability of plasmids.</text>
</comment>
<dbReference type="GO" id="GO:0005737">
    <property type="term" value="C:cytoplasm"/>
    <property type="evidence" value="ECO:0007669"/>
    <property type="project" value="UniProtKB-SubCell"/>
</dbReference>
<keyword evidence="3 10" id="KW-0963">Cytoplasm</keyword>
<feature type="active site" evidence="10">
    <location>
        <position position="270"/>
    </location>
</feature>
<feature type="domain" description="Core-binding (CB)" evidence="12">
    <location>
        <begin position="1"/>
        <end position="87"/>
    </location>
</feature>
<keyword evidence="14" id="KW-1185">Reference proteome</keyword>
<dbReference type="GO" id="GO:0007059">
    <property type="term" value="P:chromosome segregation"/>
    <property type="evidence" value="ECO:0007669"/>
    <property type="project" value="UniProtKB-UniRule"/>
</dbReference>
<evidence type="ECO:0000313" key="14">
    <source>
        <dbReference type="Proteomes" id="UP000033054"/>
    </source>
</evidence>
<dbReference type="InterPro" id="IPR011932">
    <property type="entry name" value="Recomb_XerD"/>
</dbReference>
<dbReference type="InterPro" id="IPR010998">
    <property type="entry name" value="Integrase_recombinase_N"/>
</dbReference>
<evidence type="ECO:0000256" key="5">
    <source>
        <dbReference type="ARBA" id="ARBA00022829"/>
    </source>
</evidence>
<evidence type="ECO:0000256" key="9">
    <source>
        <dbReference type="ARBA" id="ARBA00023306"/>
    </source>
</evidence>
<dbReference type="PROSITE" id="PS51900">
    <property type="entry name" value="CB"/>
    <property type="match status" value="1"/>
</dbReference>